<reference evidence="1" key="1">
    <citation type="submission" date="2018-05" db="EMBL/GenBank/DDBJ databases">
        <authorList>
            <person name="Lanie J.A."/>
            <person name="Ng W.-L."/>
            <person name="Kazmierczak K.M."/>
            <person name="Andrzejewski T.M."/>
            <person name="Davidsen T.M."/>
            <person name="Wayne K.J."/>
            <person name="Tettelin H."/>
            <person name="Glass J.I."/>
            <person name="Rusch D."/>
            <person name="Podicherti R."/>
            <person name="Tsui H.-C.T."/>
            <person name="Winkler M.E."/>
        </authorList>
    </citation>
    <scope>NUCLEOTIDE SEQUENCE</scope>
</reference>
<accession>A0A382P3Z8</accession>
<dbReference type="EMBL" id="UINC01104284">
    <property type="protein sequence ID" value="SVC67315.1"/>
    <property type="molecule type" value="Genomic_DNA"/>
</dbReference>
<protein>
    <submittedName>
        <fullName evidence="1">Uncharacterized protein</fullName>
    </submittedName>
</protein>
<evidence type="ECO:0000313" key="1">
    <source>
        <dbReference type="EMBL" id="SVC67315.1"/>
    </source>
</evidence>
<gene>
    <name evidence="1" type="ORF">METZ01_LOCUS320169</name>
</gene>
<sequence length="56" mass="6316">MNEESKSLTVKIKYTKDIVEVEGDKMGIDEWVYSTLNSTGLYDDVGIEGIEVEESK</sequence>
<dbReference type="AlphaFoldDB" id="A0A382P3Z8"/>
<organism evidence="1">
    <name type="scientific">marine metagenome</name>
    <dbReference type="NCBI Taxonomy" id="408172"/>
    <lineage>
        <taxon>unclassified sequences</taxon>
        <taxon>metagenomes</taxon>
        <taxon>ecological metagenomes</taxon>
    </lineage>
</organism>
<name>A0A382P3Z8_9ZZZZ</name>
<proteinExistence type="predicted"/>